<dbReference type="InterPro" id="IPR051395">
    <property type="entry name" value="Cytochrome_c_Peroxidase/MauG"/>
</dbReference>
<dbReference type="PANTHER" id="PTHR30600:SF10">
    <property type="entry name" value="BLL6722 PROTEIN"/>
    <property type="match status" value="1"/>
</dbReference>
<dbReference type="Proteomes" id="UP000189627">
    <property type="component" value="Chromosome 1"/>
</dbReference>
<keyword evidence="2 7" id="KW-0349">Heme</keyword>
<protein>
    <submittedName>
        <fullName evidence="9">Diacylglycerol kinase</fullName>
    </submittedName>
</protein>
<dbReference type="GO" id="GO:0046872">
    <property type="term" value="F:metal ion binding"/>
    <property type="evidence" value="ECO:0007669"/>
    <property type="project" value="UniProtKB-KW"/>
</dbReference>
<dbReference type="InterPro" id="IPR036909">
    <property type="entry name" value="Cyt_c-like_dom_sf"/>
</dbReference>
<dbReference type="SUPFAM" id="SSF46626">
    <property type="entry name" value="Cytochrome c"/>
    <property type="match status" value="2"/>
</dbReference>
<evidence type="ECO:0000313" key="9">
    <source>
        <dbReference type="EMBL" id="AQV92849.1"/>
    </source>
</evidence>
<feature type="domain" description="Cytochrome c" evidence="8">
    <location>
        <begin position="233"/>
        <end position="425"/>
    </location>
</feature>
<dbReference type="Pfam" id="PF03150">
    <property type="entry name" value="CCP_MauG"/>
    <property type="match status" value="1"/>
</dbReference>
<evidence type="ECO:0000256" key="7">
    <source>
        <dbReference type="PROSITE-ProRule" id="PRU00433"/>
    </source>
</evidence>
<accession>A0A1U9UJV3</accession>
<dbReference type="KEGG" id="cuh:BJN34_02950"/>
<evidence type="ECO:0000256" key="1">
    <source>
        <dbReference type="ARBA" id="ARBA00004196"/>
    </source>
</evidence>
<feature type="domain" description="Cytochrome c" evidence="8">
    <location>
        <begin position="58"/>
        <end position="189"/>
    </location>
</feature>
<dbReference type="InterPro" id="IPR009056">
    <property type="entry name" value="Cyt_c-like_dom"/>
</dbReference>
<evidence type="ECO:0000256" key="5">
    <source>
        <dbReference type="ARBA" id="ARBA00023002"/>
    </source>
</evidence>
<keyword evidence="9" id="KW-0418">Kinase</keyword>
<dbReference type="GO" id="GO:0004130">
    <property type="term" value="F:cytochrome-c peroxidase activity"/>
    <property type="evidence" value="ECO:0007669"/>
    <property type="project" value="TreeGrafter"/>
</dbReference>
<keyword evidence="3 7" id="KW-0479">Metal-binding</keyword>
<dbReference type="EMBL" id="CP017757">
    <property type="protein sequence ID" value="AQV92849.1"/>
    <property type="molecule type" value="Genomic_DNA"/>
</dbReference>
<evidence type="ECO:0000259" key="8">
    <source>
        <dbReference type="PROSITE" id="PS51007"/>
    </source>
</evidence>
<evidence type="ECO:0000256" key="4">
    <source>
        <dbReference type="ARBA" id="ARBA00022729"/>
    </source>
</evidence>
<dbReference type="InterPro" id="IPR004852">
    <property type="entry name" value="Di-haem_cyt_c_peroxidsae"/>
</dbReference>
<evidence type="ECO:0000256" key="6">
    <source>
        <dbReference type="ARBA" id="ARBA00023004"/>
    </source>
</evidence>
<dbReference type="PROSITE" id="PS51007">
    <property type="entry name" value="CYTC"/>
    <property type="match status" value="2"/>
</dbReference>
<dbReference type="PANTHER" id="PTHR30600">
    <property type="entry name" value="CYTOCHROME C PEROXIDASE-RELATED"/>
    <property type="match status" value="1"/>
</dbReference>
<dbReference type="Gene3D" id="1.10.760.10">
    <property type="entry name" value="Cytochrome c-like domain"/>
    <property type="match status" value="2"/>
</dbReference>
<name>A0A1U9UJV3_CUPNE</name>
<comment type="subcellular location">
    <subcellularLocation>
        <location evidence="1">Cell envelope</location>
    </subcellularLocation>
</comment>
<evidence type="ECO:0000256" key="3">
    <source>
        <dbReference type="ARBA" id="ARBA00022723"/>
    </source>
</evidence>
<gene>
    <name evidence="9" type="ORF">BJN34_02950</name>
</gene>
<dbReference type="GO" id="GO:0016301">
    <property type="term" value="F:kinase activity"/>
    <property type="evidence" value="ECO:0007669"/>
    <property type="project" value="UniProtKB-KW"/>
</dbReference>
<keyword evidence="6 7" id="KW-0408">Iron</keyword>
<keyword evidence="4" id="KW-0732">Signal</keyword>
<dbReference type="GO" id="GO:0030313">
    <property type="term" value="C:cell envelope"/>
    <property type="evidence" value="ECO:0007669"/>
    <property type="project" value="UniProtKB-SubCell"/>
</dbReference>
<keyword evidence="9" id="KW-0808">Transferase</keyword>
<dbReference type="AlphaFoldDB" id="A0A1U9UJV3"/>
<dbReference type="RefSeq" id="WP_206363360.1">
    <property type="nucleotide sequence ID" value="NZ_CP017757.2"/>
</dbReference>
<reference evidence="10" key="1">
    <citation type="submission" date="2017-02" db="EMBL/GenBank/DDBJ databases">
        <title>Complete genome sequence of Cupriavidus necator strain NH9, a 3-chlorobenzoate degrader.</title>
        <authorList>
            <person name="Moriuchi R."/>
            <person name="Dohra H."/>
            <person name="Ogawa N."/>
        </authorList>
    </citation>
    <scope>NUCLEOTIDE SEQUENCE [LARGE SCALE GENOMIC DNA]</scope>
    <source>
        <strain evidence="10">NH9</strain>
    </source>
</reference>
<keyword evidence="5" id="KW-0560">Oxidoreductase</keyword>
<evidence type="ECO:0000313" key="10">
    <source>
        <dbReference type="Proteomes" id="UP000189627"/>
    </source>
</evidence>
<dbReference type="GO" id="GO:0009055">
    <property type="term" value="F:electron transfer activity"/>
    <property type="evidence" value="ECO:0007669"/>
    <property type="project" value="InterPro"/>
</dbReference>
<evidence type="ECO:0000256" key="2">
    <source>
        <dbReference type="ARBA" id="ARBA00022617"/>
    </source>
</evidence>
<sequence length="461" mass="48296">MTTNNGSARARCHRGGARALAGLAAALCAWLVASCGGGDGTGSSDAASAAPAAGQLSAMAQVGEKLFTDTALSASGKQSCATCHLASRAFAGDDPLAVPLGGPDMDLPGLRNTPALAYNQFTPAFSIGADGKAVGGFFRDGRSPSLADQAEKPFFTPFEMANASPEELLGRLLTRPYLDQFTAVFGKASVQDATTALHNIGQALAQYQKEDPVFRQFSSKYDAYLKGSASLTPQELNGLALFNNPAKGNCTACHVSTPTATTPALFTDFSYDNVGIPRNWKIPANIDGNTLSYVPKNGTALGEPNHDYYDLGLCGPLRDDLASRTSRCGAFKVPTLRNIALTGPYFHNGVFNTLEEVVAWYITRDTDPGRWYTRADGTPDIQYNDLPTAYAGNVNVSEVPYIPGLAPTLTNSEMADLVRFLCTLTDGFDPANPSAYTVPAQCNATGASVAATRAGAAAAAK</sequence>
<proteinExistence type="predicted"/>
<dbReference type="GO" id="GO:0020037">
    <property type="term" value="F:heme binding"/>
    <property type="evidence" value="ECO:0007669"/>
    <property type="project" value="InterPro"/>
</dbReference>
<organism evidence="9 10">
    <name type="scientific">Cupriavidus necator</name>
    <name type="common">Alcaligenes eutrophus</name>
    <name type="synonym">Ralstonia eutropha</name>
    <dbReference type="NCBI Taxonomy" id="106590"/>
    <lineage>
        <taxon>Bacteria</taxon>
        <taxon>Pseudomonadati</taxon>
        <taxon>Pseudomonadota</taxon>
        <taxon>Betaproteobacteria</taxon>
        <taxon>Burkholderiales</taxon>
        <taxon>Burkholderiaceae</taxon>
        <taxon>Cupriavidus</taxon>
    </lineage>
</organism>